<evidence type="ECO:0000313" key="2">
    <source>
        <dbReference type="EMBL" id="MFC4363890.1"/>
    </source>
</evidence>
<dbReference type="Pfam" id="PF13472">
    <property type="entry name" value="Lipase_GDSL_2"/>
    <property type="match status" value="1"/>
</dbReference>
<dbReference type="EMBL" id="JBHSCX010000021">
    <property type="protein sequence ID" value="MFC4363890.1"/>
    <property type="molecule type" value="Genomic_DNA"/>
</dbReference>
<sequence>MTHTLTDYIRRQCVLLATLLLLIAIPSWAEPDNKASLPTLLVLGDSLSAGYGLSNLESGWVNLLQTALEQDYRVVNASISGETSAGGLARLPALLQAHSPAILIVELGGNDGLRGYSLSQLRSQLSDIIGLAKAQNIEVLLMEMQIPPNYGKRYTEKFTHLYTSLADEHKVQLIPFFLAQLALQDGMMQADGIHPTEAAQPFMRDAVITGLKNLNLQPSNN</sequence>
<dbReference type="PANTHER" id="PTHR30383:SF24">
    <property type="entry name" value="THIOESTERASE 1_PROTEASE 1_LYSOPHOSPHOLIPASE L1"/>
    <property type="match status" value="1"/>
</dbReference>
<evidence type="ECO:0000313" key="3">
    <source>
        <dbReference type="Proteomes" id="UP001595840"/>
    </source>
</evidence>
<dbReference type="CDD" id="cd01822">
    <property type="entry name" value="Lysophospholipase_L1_like"/>
    <property type="match status" value="1"/>
</dbReference>
<dbReference type="InterPro" id="IPR013830">
    <property type="entry name" value="SGNH_hydro"/>
</dbReference>
<dbReference type="RefSeq" id="WP_290263160.1">
    <property type="nucleotide sequence ID" value="NZ_JAUFQG010000004.1"/>
</dbReference>
<dbReference type="InterPro" id="IPR036514">
    <property type="entry name" value="SGNH_hydro_sf"/>
</dbReference>
<dbReference type="Gene3D" id="3.40.50.1110">
    <property type="entry name" value="SGNH hydrolase"/>
    <property type="match status" value="1"/>
</dbReference>
<dbReference type="Proteomes" id="UP001595840">
    <property type="component" value="Unassembled WGS sequence"/>
</dbReference>
<comment type="caution">
    <text evidence="2">The sequence shown here is derived from an EMBL/GenBank/DDBJ whole genome shotgun (WGS) entry which is preliminary data.</text>
</comment>
<evidence type="ECO:0000259" key="1">
    <source>
        <dbReference type="Pfam" id="PF13472"/>
    </source>
</evidence>
<dbReference type="SUPFAM" id="SSF52266">
    <property type="entry name" value="SGNH hydrolase"/>
    <property type="match status" value="1"/>
</dbReference>
<name>A0ABV8V7M5_9GAMM</name>
<dbReference type="InterPro" id="IPR008265">
    <property type="entry name" value="Lipase_GDSL_AS"/>
</dbReference>
<dbReference type="InterPro" id="IPR051532">
    <property type="entry name" value="Ester_Hydrolysis_Enzymes"/>
</dbReference>
<gene>
    <name evidence="2" type="ORF">ACFOX3_16350</name>
</gene>
<keyword evidence="3" id="KW-1185">Reference proteome</keyword>
<reference evidence="3" key="1">
    <citation type="journal article" date="2019" name="Int. J. Syst. Evol. Microbiol.">
        <title>The Global Catalogue of Microorganisms (GCM) 10K type strain sequencing project: providing services to taxonomists for standard genome sequencing and annotation.</title>
        <authorList>
            <consortium name="The Broad Institute Genomics Platform"/>
            <consortium name="The Broad Institute Genome Sequencing Center for Infectious Disease"/>
            <person name="Wu L."/>
            <person name="Ma J."/>
        </authorList>
    </citation>
    <scope>NUCLEOTIDE SEQUENCE [LARGE SCALE GENOMIC DNA]</scope>
    <source>
        <strain evidence="3">CECT 8570</strain>
    </source>
</reference>
<proteinExistence type="predicted"/>
<feature type="domain" description="SGNH hydrolase-type esterase" evidence="1">
    <location>
        <begin position="42"/>
        <end position="199"/>
    </location>
</feature>
<protein>
    <submittedName>
        <fullName evidence="2">Arylesterase</fullName>
    </submittedName>
</protein>
<dbReference type="PANTHER" id="PTHR30383">
    <property type="entry name" value="THIOESTERASE 1/PROTEASE 1/LYSOPHOSPHOLIPASE L1"/>
    <property type="match status" value="1"/>
</dbReference>
<dbReference type="PROSITE" id="PS01098">
    <property type="entry name" value="LIPASE_GDSL_SER"/>
    <property type="match status" value="1"/>
</dbReference>
<organism evidence="2 3">
    <name type="scientific">Simiduia curdlanivorans</name>
    <dbReference type="NCBI Taxonomy" id="1492769"/>
    <lineage>
        <taxon>Bacteria</taxon>
        <taxon>Pseudomonadati</taxon>
        <taxon>Pseudomonadota</taxon>
        <taxon>Gammaproteobacteria</taxon>
        <taxon>Cellvibrionales</taxon>
        <taxon>Cellvibrionaceae</taxon>
        <taxon>Simiduia</taxon>
    </lineage>
</organism>
<accession>A0ABV8V7M5</accession>